<sequence>MFKFLHTPGTFVFDMDGTLLNEHHELSSLTVQALQALRERGHQLVIATGRHFMDIQAYLKQLGGGIPTITCNGAMIHNAAGELIQRTCLPLEVNETLLPLGEALGVHLNIYTDSAWLVNAPCESMLTAHVRSQFFYRQIAMQEMLGTSALKILFYGENAILQQLKAHILQATPLPIHATFSDEYYLEVMPQHISKGDALKTLAAHLQLPLTHSMAFGDGFNDVEMFNTVTHPVVMENASNKLKQLFPQAQRALSNHEDGVARFLVEHVLKVI</sequence>
<dbReference type="Proteomes" id="UP000216101">
    <property type="component" value="Unassembled WGS sequence"/>
</dbReference>
<gene>
    <name evidence="6" type="ORF">CBP51_11000</name>
</gene>
<organism evidence="6 7">
    <name type="scientific">Cellvibrio mixtus</name>
    <dbReference type="NCBI Taxonomy" id="39650"/>
    <lineage>
        <taxon>Bacteria</taxon>
        <taxon>Pseudomonadati</taxon>
        <taxon>Pseudomonadota</taxon>
        <taxon>Gammaproteobacteria</taxon>
        <taxon>Cellvibrionales</taxon>
        <taxon>Cellvibrionaceae</taxon>
        <taxon>Cellvibrio</taxon>
    </lineage>
</organism>
<dbReference type="GO" id="GO:0016791">
    <property type="term" value="F:phosphatase activity"/>
    <property type="evidence" value="ECO:0007669"/>
    <property type="project" value="UniProtKB-ARBA"/>
</dbReference>
<dbReference type="PROSITE" id="PS01229">
    <property type="entry name" value="COF_2"/>
    <property type="match status" value="1"/>
</dbReference>
<keyword evidence="3" id="KW-0378">Hydrolase</keyword>
<keyword evidence="4" id="KW-0460">Magnesium</keyword>
<keyword evidence="2" id="KW-0479">Metal-binding</keyword>
<dbReference type="InterPro" id="IPR023214">
    <property type="entry name" value="HAD_sf"/>
</dbReference>
<dbReference type="SFLD" id="SFLDG01140">
    <property type="entry name" value="C2.B:_Phosphomannomutase_and_P"/>
    <property type="match status" value="1"/>
</dbReference>
<reference evidence="7" key="1">
    <citation type="submission" date="2017-05" db="EMBL/GenBank/DDBJ databases">
        <authorList>
            <person name="Barney B.M."/>
        </authorList>
    </citation>
    <scope>NUCLEOTIDE SEQUENCE [LARGE SCALE GENOMIC DNA]</scope>
    <source>
        <strain evidence="7">PSBB022</strain>
    </source>
</reference>
<evidence type="ECO:0000256" key="2">
    <source>
        <dbReference type="ARBA" id="ARBA00022723"/>
    </source>
</evidence>
<dbReference type="GO" id="GO:0000287">
    <property type="term" value="F:magnesium ion binding"/>
    <property type="evidence" value="ECO:0007669"/>
    <property type="project" value="UniProtKB-ARBA"/>
</dbReference>
<dbReference type="SUPFAM" id="SSF56784">
    <property type="entry name" value="HAD-like"/>
    <property type="match status" value="1"/>
</dbReference>
<dbReference type="InterPro" id="IPR006379">
    <property type="entry name" value="HAD-SF_hydro_IIB"/>
</dbReference>
<dbReference type="CDD" id="cd07516">
    <property type="entry name" value="HAD_Pase"/>
    <property type="match status" value="1"/>
</dbReference>
<keyword evidence="7" id="KW-1185">Reference proteome</keyword>
<evidence type="ECO:0000256" key="5">
    <source>
        <dbReference type="ARBA" id="ARBA00034778"/>
    </source>
</evidence>
<evidence type="ECO:0000313" key="7">
    <source>
        <dbReference type="Proteomes" id="UP000216101"/>
    </source>
</evidence>
<protein>
    <recommendedName>
        <fullName evidence="8">Hydrolase</fullName>
    </recommendedName>
</protein>
<evidence type="ECO:0000256" key="4">
    <source>
        <dbReference type="ARBA" id="ARBA00022842"/>
    </source>
</evidence>
<dbReference type="InterPro" id="IPR000150">
    <property type="entry name" value="Cof"/>
</dbReference>
<comment type="cofactor">
    <cofactor evidence="1">
        <name>Mg(2+)</name>
        <dbReference type="ChEBI" id="CHEBI:18420"/>
    </cofactor>
</comment>
<dbReference type="NCBIfam" id="TIGR01484">
    <property type="entry name" value="HAD-SF-IIB"/>
    <property type="match status" value="1"/>
</dbReference>
<dbReference type="Gene3D" id="3.40.50.1000">
    <property type="entry name" value="HAD superfamily/HAD-like"/>
    <property type="match status" value="1"/>
</dbReference>
<proteinExistence type="inferred from homology"/>
<comment type="similarity">
    <text evidence="5">Belongs to the HAD-like hydrolase superfamily. Cof family.</text>
</comment>
<accession>A0A266QC76</accession>
<name>A0A266QC76_9GAMM</name>
<evidence type="ECO:0000256" key="3">
    <source>
        <dbReference type="ARBA" id="ARBA00022801"/>
    </source>
</evidence>
<dbReference type="PANTHER" id="PTHR47267">
    <property type="match status" value="1"/>
</dbReference>
<dbReference type="Gene3D" id="3.30.1240.10">
    <property type="match status" value="1"/>
</dbReference>
<evidence type="ECO:0008006" key="8">
    <source>
        <dbReference type="Google" id="ProtNLM"/>
    </source>
</evidence>
<dbReference type="InterPro" id="IPR036412">
    <property type="entry name" value="HAD-like_sf"/>
</dbReference>
<dbReference type="RefSeq" id="WP_094984875.1">
    <property type="nucleotide sequence ID" value="NZ_NHNI01000001.1"/>
</dbReference>
<dbReference type="AlphaFoldDB" id="A0A266QC76"/>
<dbReference type="NCBIfam" id="TIGR00099">
    <property type="entry name" value="Cof-subfamily"/>
    <property type="match status" value="1"/>
</dbReference>
<comment type="caution">
    <text evidence="6">The sequence shown here is derived from an EMBL/GenBank/DDBJ whole genome shotgun (WGS) entry which is preliminary data.</text>
</comment>
<dbReference type="PANTHER" id="PTHR47267:SF2">
    <property type="entry name" value="HMP-PP PHOSPHATASE"/>
    <property type="match status" value="1"/>
</dbReference>
<dbReference type="Pfam" id="PF08282">
    <property type="entry name" value="Hydrolase_3"/>
    <property type="match status" value="1"/>
</dbReference>
<evidence type="ECO:0000256" key="1">
    <source>
        <dbReference type="ARBA" id="ARBA00001946"/>
    </source>
</evidence>
<dbReference type="SFLD" id="SFLDS00003">
    <property type="entry name" value="Haloacid_Dehalogenase"/>
    <property type="match status" value="1"/>
</dbReference>
<evidence type="ECO:0000313" key="6">
    <source>
        <dbReference type="EMBL" id="OZY87472.1"/>
    </source>
</evidence>
<dbReference type="EMBL" id="NHNI01000001">
    <property type="protein sequence ID" value="OZY87472.1"/>
    <property type="molecule type" value="Genomic_DNA"/>
</dbReference>